<accession>A0A0H2L135</accession>
<dbReference type="PANTHER" id="PTHR43027">
    <property type="entry name" value="DOXORUBICIN RESISTANCE ABC TRANSPORTER PERMEASE PROTEIN DRRC-RELATED"/>
    <property type="match status" value="1"/>
</dbReference>
<name>A0A0H2L135_9MICO</name>
<keyword evidence="10" id="KW-1185">Reference proteome</keyword>
<gene>
    <name evidence="9" type="ORF">FB00_15250</name>
</gene>
<feature type="transmembrane region" description="Helical" evidence="7">
    <location>
        <begin position="189"/>
        <end position="207"/>
    </location>
</feature>
<feature type="region of interest" description="Disordered" evidence="6">
    <location>
        <begin position="1"/>
        <end position="21"/>
    </location>
</feature>
<dbReference type="STRING" id="264251.FB00_15250"/>
<dbReference type="GO" id="GO:0140359">
    <property type="term" value="F:ABC-type transporter activity"/>
    <property type="evidence" value="ECO:0007669"/>
    <property type="project" value="InterPro"/>
</dbReference>
<evidence type="ECO:0000256" key="5">
    <source>
        <dbReference type="ARBA" id="ARBA00023251"/>
    </source>
</evidence>
<feature type="domain" description="ABC-2 type transporter transmembrane" evidence="8">
    <location>
        <begin position="25"/>
        <end position="233"/>
    </location>
</feature>
<sequence>MTTAVPAVTTPSGRRAPSRPGPRAWAALVRAEARMVARDTAGLVMPFGMPVLILVMYGVSDATTMVLPGSGGRTAFDVFVIPVVLAIVVGIIGVINMPSFLASYRRSGVLKRLSVTPASPAMVLVAQVVVSVAQTAGGVALALVVATVAFDARLPASPGVALGVLALASAAMYAVGMLVAAVAPTPNAALALGLVAFFAFGATGGMFGDVSNLPEPVARVGELLPFGAAVQALGDAWAGQPVAAAHLVALGVAVAVGAAGAARWFRWT</sequence>
<dbReference type="EMBL" id="JNBQ01000024">
    <property type="protein sequence ID" value="KLN33897.1"/>
    <property type="molecule type" value="Genomic_DNA"/>
</dbReference>
<comment type="subcellular location">
    <subcellularLocation>
        <location evidence="1">Membrane</location>
        <topology evidence="1">Multi-pass membrane protein</topology>
    </subcellularLocation>
</comment>
<keyword evidence="5" id="KW-0046">Antibiotic resistance</keyword>
<evidence type="ECO:0000256" key="3">
    <source>
        <dbReference type="ARBA" id="ARBA00022989"/>
    </source>
</evidence>
<keyword evidence="3 7" id="KW-1133">Transmembrane helix</keyword>
<feature type="transmembrane region" description="Helical" evidence="7">
    <location>
        <begin position="40"/>
        <end position="59"/>
    </location>
</feature>
<dbReference type="InterPro" id="IPR013525">
    <property type="entry name" value="ABC2_TM"/>
</dbReference>
<evidence type="ECO:0000256" key="1">
    <source>
        <dbReference type="ARBA" id="ARBA00004141"/>
    </source>
</evidence>
<dbReference type="PIRSF" id="PIRSF006648">
    <property type="entry name" value="DrrB"/>
    <property type="match status" value="1"/>
</dbReference>
<feature type="transmembrane region" description="Helical" evidence="7">
    <location>
        <begin position="79"/>
        <end position="102"/>
    </location>
</feature>
<evidence type="ECO:0000256" key="2">
    <source>
        <dbReference type="ARBA" id="ARBA00022692"/>
    </source>
</evidence>
<keyword evidence="4 7" id="KW-0472">Membrane</keyword>
<dbReference type="Pfam" id="PF01061">
    <property type="entry name" value="ABC2_membrane"/>
    <property type="match status" value="1"/>
</dbReference>
<evidence type="ECO:0000256" key="7">
    <source>
        <dbReference type="SAM" id="Phobius"/>
    </source>
</evidence>
<evidence type="ECO:0000256" key="4">
    <source>
        <dbReference type="ARBA" id="ARBA00023136"/>
    </source>
</evidence>
<keyword evidence="2 7" id="KW-0812">Transmembrane</keyword>
<dbReference type="InterPro" id="IPR000412">
    <property type="entry name" value="ABC_2_transport"/>
</dbReference>
<evidence type="ECO:0000256" key="6">
    <source>
        <dbReference type="SAM" id="MobiDB-lite"/>
    </source>
</evidence>
<feature type="transmembrane region" description="Helical" evidence="7">
    <location>
        <begin position="123"/>
        <end position="148"/>
    </location>
</feature>
<comment type="caution">
    <text evidence="9">The sequence shown here is derived from an EMBL/GenBank/DDBJ whole genome shotgun (WGS) entry which is preliminary data.</text>
</comment>
<evidence type="ECO:0000259" key="8">
    <source>
        <dbReference type="Pfam" id="PF01061"/>
    </source>
</evidence>
<dbReference type="Proteomes" id="UP000035265">
    <property type="component" value="Unassembled WGS sequence"/>
</dbReference>
<feature type="transmembrane region" description="Helical" evidence="7">
    <location>
        <begin position="243"/>
        <end position="265"/>
    </location>
</feature>
<dbReference type="PATRIC" id="fig|264251.5.peg.3104"/>
<dbReference type="PANTHER" id="PTHR43027:SF2">
    <property type="entry name" value="TRANSPORT PERMEASE PROTEIN"/>
    <property type="match status" value="1"/>
</dbReference>
<dbReference type="AlphaFoldDB" id="A0A0H2L135"/>
<feature type="transmembrane region" description="Helical" evidence="7">
    <location>
        <begin position="160"/>
        <end position="182"/>
    </location>
</feature>
<protein>
    <submittedName>
        <fullName evidence="9">ABC transporter</fullName>
    </submittedName>
</protein>
<dbReference type="RefSeq" id="WP_047233719.1">
    <property type="nucleotide sequence ID" value="NZ_JNBQ01000024.1"/>
</dbReference>
<evidence type="ECO:0000313" key="10">
    <source>
        <dbReference type="Proteomes" id="UP000035265"/>
    </source>
</evidence>
<reference evidence="9 10" key="1">
    <citation type="submission" date="2014-05" db="EMBL/GenBank/DDBJ databases">
        <title>Cellulosimicrobium funkei U11 genome.</title>
        <authorList>
            <person name="Hu C."/>
            <person name="Gong Y."/>
            <person name="Wan W."/>
            <person name="Jiang M."/>
        </authorList>
    </citation>
    <scope>NUCLEOTIDE SEQUENCE [LARGE SCALE GENOMIC DNA]</scope>
    <source>
        <strain evidence="9 10">U11</strain>
    </source>
</reference>
<dbReference type="InterPro" id="IPR052902">
    <property type="entry name" value="ABC-2_transporter"/>
</dbReference>
<organism evidence="9 10">
    <name type="scientific">Cellulosimicrobium funkei</name>
    <dbReference type="NCBI Taxonomy" id="264251"/>
    <lineage>
        <taxon>Bacteria</taxon>
        <taxon>Bacillati</taxon>
        <taxon>Actinomycetota</taxon>
        <taxon>Actinomycetes</taxon>
        <taxon>Micrococcales</taxon>
        <taxon>Promicromonosporaceae</taxon>
        <taxon>Cellulosimicrobium</taxon>
    </lineage>
</organism>
<evidence type="ECO:0000313" key="9">
    <source>
        <dbReference type="EMBL" id="KLN33897.1"/>
    </source>
</evidence>
<dbReference type="GO" id="GO:0043190">
    <property type="term" value="C:ATP-binding cassette (ABC) transporter complex"/>
    <property type="evidence" value="ECO:0007669"/>
    <property type="project" value="InterPro"/>
</dbReference>
<proteinExistence type="predicted"/>
<dbReference type="GO" id="GO:0046677">
    <property type="term" value="P:response to antibiotic"/>
    <property type="evidence" value="ECO:0007669"/>
    <property type="project" value="UniProtKB-KW"/>
</dbReference>